<dbReference type="SUPFAM" id="SSF49410">
    <property type="entry name" value="Alpha-macroglobulin receptor domain"/>
    <property type="match status" value="1"/>
</dbReference>
<dbReference type="RefSeq" id="WP_138658330.1">
    <property type="nucleotide sequence ID" value="NZ_VATY01000002.1"/>
</dbReference>
<dbReference type="SMART" id="SM01360">
    <property type="entry name" value="A2M"/>
    <property type="match status" value="1"/>
</dbReference>
<dbReference type="Proteomes" id="UP000310314">
    <property type="component" value="Unassembled WGS sequence"/>
</dbReference>
<dbReference type="Gene3D" id="1.50.10.20">
    <property type="match status" value="1"/>
</dbReference>
<evidence type="ECO:0000313" key="7">
    <source>
        <dbReference type="Proteomes" id="UP000310314"/>
    </source>
</evidence>
<keyword evidence="3" id="KW-0812">Transmembrane</keyword>
<dbReference type="Gene3D" id="2.60.40.1930">
    <property type="match status" value="1"/>
</dbReference>
<dbReference type="Gene3D" id="2.60.40.690">
    <property type="entry name" value="Alpha-macroglobulin, receptor-binding domain"/>
    <property type="match status" value="1"/>
</dbReference>
<protein>
    <recommendedName>
        <fullName evidence="5">Alpha-2-macroglobulin domain-containing protein</fullName>
    </recommendedName>
</protein>
<evidence type="ECO:0000256" key="1">
    <source>
        <dbReference type="ARBA" id="ARBA00022729"/>
    </source>
</evidence>
<dbReference type="Pfam" id="PF07715">
    <property type="entry name" value="Plug"/>
    <property type="match status" value="1"/>
</dbReference>
<dbReference type="SUPFAM" id="SSF56935">
    <property type="entry name" value="Porins"/>
    <property type="match status" value="1"/>
</dbReference>
<dbReference type="InterPro" id="IPR011626">
    <property type="entry name" value="Alpha-macroglobulin_TED"/>
</dbReference>
<evidence type="ECO:0000256" key="2">
    <source>
        <dbReference type="ARBA" id="ARBA00022966"/>
    </source>
</evidence>
<comment type="similarity">
    <text evidence="3">Belongs to the TonB-dependent receptor family.</text>
</comment>
<comment type="caution">
    <text evidence="6">The sequence shown here is derived from an EMBL/GenBank/DDBJ whole genome shotgun (WGS) entry which is preliminary data.</text>
</comment>
<feature type="region of interest" description="Disordered" evidence="4">
    <location>
        <begin position="605"/>
        <end position="625"/>
    </location>
</feature>
<dbReference type="InterPro" id="IPR008930">
    <property type="entry name" value="Terpenoid_cyclase/PrenylTrfase"/>
</dbReference>
<dbReference type="InterPro" id="IPR047565">
    <property type="entry name" value="Alpha-macroglob_thiol-ester_cl"/>
</dbReference>
<comment type="subcellular location">
    <subcellularLocation>
        <location evidence="3">Cell outer membrane</location>
        <topology evidence="3">Multi-pass membrane protein</topology>
    </subcellularLocation>
</comment>
<dbReference type="PANTHER" id="PTHR11412:SF136">
    <property type="entry name" value="CD109 ANTIGEN"/>
    <property type="match status" value="1"/>
</dbReference>
<dbReference type="PROSITE" id="PS52016">
    <property type="entry name" value="TONB_DEPENDENT_REC_3"/>
    <property type="match status" value="1"/>
</dbReference>
<keyword evidence="1" id="KW-0732">Signal</keyword>
<keyword evidence="3" id="KW-0813">Transport</keyword>
<accession>A0A5S3PRH4</accession>
<dbReference type="InterPro" id="IPR039426">
    <property type="entry name" value="TonB-dep_rcpt-like"/>
</dbReference>
<name>A0A5S3PRH4_9FLAO</name>
<organism evidence="6 7">
    <name type="scientific">Maribacter algarum</name>
    <name type="common">ex Zhang et al. 2020</name>
    <dbReference type="NCBI Taxonomy" id="2578118"/>
    <lineage>
        <taxon>Bacteria</taxon>
        <taxon>Pseudomonadati</taxon>
        <taxon>Bacteroidota</taxon>
        <taxon>Flavobacteriia</taxon>
        <taxon>Flavobacteriales</taxon>
        <taxon>Flavobacteriaceae</taxon>
        <taxon>Maribacter</taxon>
    </lineage>
</organism>
<evidence type="ECO:0000313" key="6">
    <source>
        <dbReference type="EMBL" id="TMM57347.1"/>
    </source>
</evidence>
<keyword evidence="3" id="KW-0472">Membrane</keyword>
<gene>
    <name evidence="6" type="ORF">FEE95_12750</name>
</gene>
<dbReference type="CDD" id="cd02891">
    <property type="entry name" value="A2M_like"/>
    <property type="match status" value="1"/>
</dbReference>
<keyword evidence="3" id="KW-1134">Transmembrane beta strand</keyword>
<proteinExistence type="inferred from homology"/>
<dbReference type="GO" id="GO:0005615">
    <property type="term" value="C:extracellular space"/>
    <property type="evidence" value="ECO:0007669"/>
    <property type="project" value="InterPro"/>
</dbReference>
<dbReference type="Pfam" id="PF00207">
    <property type="entry name" value="A2M"/>
    <property type="match status" value="1"/>
</dbReference>
<dbReference type="SMART" id="SM01419">
    <property type="entry name" value="Thiol-ester_cl"/>
    <property type="match status" value="1"/>
</dbReference>
<evidence type="ECO:0000256" key="4">
    <source>
        <dbReference type="SAM" id="MobiDB-lite"/>
    </source>
</evidence>
<dbReference type="InterPro" id="IPR001599">
    <property type="entry name" value="Macroglobln_a2"/>
</dbReference>
<dbReference type="PANTHER" id="PTHR11412">
    <property type="entry name" value="MACROGLOBULIN / COMPLEMENT"/>
    <property type="match status" value="1"/>
</dbReference>
<sequence>MDTTLKTIRKIATFFFLGLLLTSFNRDEPKLDLVEKIYTHTDRPLYFPGETIWFKSYVMNRSNTISAISEMMYADLISPKGSVVKTLRLPVQNGYSYGDFFINKEWIGGVYTLKIYTNWMRNYGEELLFTKKITVQKVVQPKLLMKLKFVKEGYGRSSEVTADFEVKDLKNNPLSNTEVNLAVMIDGKSYLNKKLRTDAEGKLKPKFKLPDDLETTDVLLNMLIPHKGSTESISRNVPVFLENLDVQFFPESGKIIAGTSNTIAFKAINEYGKPADISGEVVDNEGNHILDFDSYHDGMGGFEFEPIAGKKYFAQITKPYVSDRQLNLPEVFEKGVRFSLKEENKTVALSLFSNTKEDLHLKISNSTGEIFSQPIASEDKNIKIATDEFLMGITKFTILGKKKRVLAERLIFLKQDEQLKIDIQIEKEIFNTREKVSVKIHTKDKTGTPVSSNISVAVADNKLLSFADDKQDHILSYLLMSSELKGEIHKPVFYFDKEESKGKKALDYVMLTHGWRDYIQEKEVSLYNAAYQPEQLAIQNGVVVDHKENPRKAQLLLFDNNDNKVLDFDTNDKGEFSFKMSKGSRFTLVAYTDDNAPLRIRPKRRADGFSSRPQNKKGIPNPDTPFDFYGVVKPNQKPINKEAKASLVLTEDTAQLDEVVVTAMGISRKRDATGSVTYIQSEELQTNESIAQTLQGKVAGVQITSSSGISGAATKINIRGHASVSGNNQPLFVVDGIPMDFKGQMTINPDQVNSISVLKDLAATTLYGSAGSNGVILISTKKANYNSFSKKKLNNKKYNNYVSYDFYNYNGNTLDRQAKFYVPLYEGEKLPEERTDFRSTIYWNPVVQTNAKGEAEFEFYNSDAITSFKISAEGVGHNGLLGRQEKDYSTKKLLNLDFKTPSYMTLNDIVVLPITIVNESDETLFSELQLDLPENLQLAETIDKNITIAAHSTVIRNVKVLVKKKGDDLKIRATIKSDKYQDLVHKKVSILSPYFPMQTAISGTKSQSFEFEVNNAVPNSLSAEFTLYTDITGDVMNGIASMMRQPYGCFEQVSSATYPNILILKYLQEKGKIRPRIERRAKKYIADGYRRMAAYETKENGFEWYGRTPPHEALSAYGLMQFKEMEGVYDGVDKKMIDRTINWLLSRRDNKGGFLQNKGKYGFSSGPKEVNNAYIVYALTETNTKVDLEKEYRTAYFHALDSLDTYKLALTALSSHNLKKVSDYENLMSYVKLNIRNHGFANIPVEHTITRSYGAAKNIETTAYVLLALLKDFESNELLIKEGIEHLFSRRSYGRFGSTQSTAMALKALIAYAKIQKSRIIGKDDTIEILLNGKIIKEKLQLNNSGNVKIDSLEKYIKDGKQTISIQFKNPKVTFPYDMNVRWDSDLPDTSENCKVDMQTEITPGNYKVADIVRMKVSVSNKREHGLPMTTAIVGIPSGTSVQPWQLKEILEQKKVAFYEIFDNYLVFYWREMGPAETKVINLDLKAEIAGNYVAPASSVYLYYGDEEKSWIKGNQLTISD</sequence>
<dbReference type="GO" id="GO:0009279">
    <property type="term" value="C:cell outer membrane"/>
    <property type="evidence" value="ECO:0007669"/>
    <property type="project" value="UniProtKB-SubCell"/>
</dbReference>
<evidence type="ECO:0000256" key="3">
    <source>
        <dbReference type="PROSITE-ProRule" id="PRU01360"/>
    </source>
</evidence>
<dbReference type="InterPro" id="IPR037066">
    <property type="entry name" value="Plug_dom_sf"/>
</dbReference>
<dbReference type="Pfam" id="PF07678">
    <property type="entry name" value="TED_complement"/>
    <property type="match status" value="1"/>
</dbReference>
<dbReference type="OrthoDB" id="679547at2"/>
<evidence type="ECO:0000259" key="5">
    <source>
        <dbReference type="SMART" id="SM01360"/>
    </source>
</evidence>
<reference evidence="6 7" key="1">
    <citation type="submission" date="2019-05" db="EMBL/GenBank/DDBJ databases">
        <authorList>
            <person name="Zhang J.-Y."/>
            <person name="Feg X."/>
            <person name="Du Z.-J."/>
        </authorList>
    </citation>
    <scope>NUCLEOTIDE SEQUENCE [LARGE SCALE GENOMIC DNA]</scope>
    <source>
        <strain evidence="6 7">RZ26</strain>
    </source>
</reference>
<dbReference type="GO" id="GO:0004866">
    <property type="term" value="F:endopeptidase inhibitor activity"/>
    <property type="evidence" value="ECO:0007669"/>
    <property type="project" value="InterPro"/>
</dbReference>
<feature type="domain" description="Alpha-2-macroglobulin" evidence="5">
    <location>
        <begin position="840"/>
        <end position="930"/>
    </location>
</feature>
<keyword evidence="2" id="KW-0882">Thioester bond</keyword>
<keyword evidence="3" id="KW-0998">Cell outer membrane</keyword>
<dbReference type="InterPro" id="IPR036595">
    <property type="entry name" value="A-macroglobulin_rcpt-bd_sf"/>
</dbReference>
<dbReference type="InterPro" id="IPR050473">
    <property type="entry name" value="A2M/Complement_sys"/>
</dbReference>
<dbReference type="Gene3D" id="2.170.130.10">
    <property type="entry name" value="TonB-dependent receptor, plug domain"/>
    <property type="match status" value="1"/>
</dbReference>
<keyword evidence="7" id="KW-1185">Reference proteome</keyword>
<dbReference type="EMBL" id="VATY01000002">
    <property type="protein sequence ID" value="TMM57347.1"/>
    <property type="molecule type" value="Genomic_DNA"/>
</dbReference>
<dbReference type="SUPFAM" id="SSF48239">
    <property type="entry name" value="Terpenoid cyclases/Protein prenyltransferases"/>
    <property type="match status" value="1"/>
</dbReference>
<dbReference type="InterPro" id="IPR012910">
    <property type="entry name" value="Plug_dom"/>
</dbReference>